<accession>A0A455T1U0</accession>
<dbReference type="PANTHER" id="PTHR12526:SF510">
    <property type="entry name" value="D-INOSITOL 3-PHOSPHATE GLYCOSYLTRANSFERASE"/>
    <property type="match status" value="1"/>
</dbReference>
<sequence length="437" mass="49564">MIELEGAISPENTLFVLLCFEGPDVYSTAGGLGTRVTELSEALATQGYTTHLIFIGDPYKPPVEHRVDGRLILKRWSQWVSKYYPNGVYDGEEQKLYDYNESVPQHIYEEIARPAVEEGKLVVIMGEDWHTAEVMCRISDLLHWFGIRQRVLMLWNLNSLMSLHRINWGRLSYVTTLCTVSKYMKHKMWELGVNPLVIPNGIPARHLAPVDPAIASRLREIARQGDPRRLFLFKIGRFDPDKRWMMAIEAVARLKHSGHPVTLFVRGGIEPHGAEVLSHAYHRGLVIRDVIAQRPTLEQCIEAVANAGPADIYNLRFFLPEEFVRSIYHAADATLANSGHEPFGLVALEVMAARGIAVTGCTGEDYAISFENAIVTETDDPDEIVGYLLHLGRHPEEQERIRCAGFRTAEQFLWDQVIENLISKLEFLARKQNIVLK</sequence>
<evidence type="ECO:0000256" key="1">
    <source>
        <dbReference type="ARBA" id="ARBA00022676"/>
    </source>
</evidence>
<evidence type="ECO:0000256" key="2">
    <source>
        <dbReference type="ARBA" id="ARBA00022679"/>
    </source>
</evidence>
<dbReference type="Gene3D" id="3.40.50.2000">
    <property type="entry name" value="Glycogen Phosphorylase B"/>
    <property type="match status" value="2"/>
</dbReference>
<reference evidence="4" key="1">
    <citation type="submission" date="2018-12" db="EMBL/GenBank/DDBJ databases">
        <title>Novel natural products biosynthetic potential of the class Ktedonobacteria.</title>
        <authorList>
            <person name="Zheng Y."/>
            <person name="Saitou A."/>
            <person name="Wang C.M."/>
            <person name="Toyoda A."/>
            <person name="Minakuchi Y."/>
            <person name="Sekiguchi Y."/>
            <person name="Ueda K."/>
            <person name="Takano H."/>
            <person name="Sakai Y."/>
            <person name="Yokota A."/>
            <person name="Yabe S."/>
        </authorList>
    </citation>
    <scope>NUCLEOTIDE SEQUENCE</scope>
    <source>
        <strain evidence="4">A3-2</strain>
    </source>
</reference>
<organism evidence="4">
    <name type="scientific">Thermogemmatispora argillosa</name>
    <dbReference type="NCBI Taxonomy" id="2045280"/>
    <lineage>
        <taxon>Bacteria</taxon>
        <taxon>Bacillati</taxon>
        <taxon>Chloroflexota</taxon>
        <taxon>Ktedonobacteria</taxon>
        <taxon>Thermogemmatisporales</taxon>
        <taxon>Thermogemmatisporaceae</taxon>
        <taxon>Thermogemmatispora</taxon>
    </lineage>
</organism>
<feature type="domain" description="Glycosyl transferase family 1" evidence="3">
    <location>
        <begin position="228"/>
        <end position="403"/>
    </location>
</feature>
<protein>
    <recommendedName>
        <fullName evidence="3">Glycosyl transferase family 1 domain-containing protein</fullName>
    </recommendedName>
</protein>
<evidence type="ECO:0000313" key="4">
    <source>
        <dbReference type="EMBL" id="BBH94507.1"/>
    </source>
</evidence>
<dbReference type="Pfam" id="PF00534">
    <property type="entry name" value="Glycos_transf_1"/>
    <property type="match status" value="1"/>
</dbReference>
<gene>
    <name evidence="4" type="ORF">KTA_27060</name>
</gene>
<dbReference type="InterPro" id="IPR001296">
    <property type="entry name" value="Glyco_trans_1"/>
</dbReference>
<dbReference type="EMBL" id="AP019377">
    <property type="protein sequence ID" value="BBH94507.1"/>
    <property type="molecule type" value="Genomic_DNA"/>
</dbReference>
<name>A0A455T1U0_9CHLR</name>
<keyword evidence="1" id="KW-0328">Glycosyltransferase</keyword>
<dbReference type="SUPFAM" id="SSF53756">
    <property type="entry name" value="UDP-Glycosyltransferase/glycogen phosphorylase"/>
    <property type="match status" value="1"/>
</dbReference>
<keyword evidence="2" id="KW-0808">Transferase</keyword>
<dbReference type="AlphaFoldDB" id="A0A455T1U0"/>
<evidence type="ECO:0000259" key="3">
    <source>
        <dbReference type="Pfam" id="PF00534"/>
    </source>
</evidence>
<dbReference type="CDD" id="cd03801">
    <property type="entry name" value="GT4_PimA-like"/>
    <property type="match status" value="1"/>
</dbReference>
<proteinExistence type="predicted"/>
<dbReference type="PANTHER" id="PTHR12526">
    <property type="entry name" value="GLYCOSYLTRANSFERASE"/>
    <property type="match status" value="1"/>
</dbReference>
<dbReference type="GO" id="GO:0016757">
    <property type="term" value="F:glycosyltransferase activity"/>
    <property type="evidence" value="ECO:0007669"/>
    <property type="project" value="UniProtKB-KW"/>
</dbReference>